<keyword evidence="3" id="KW-1185">Reference proteome</keyword>
<reference evidence="3" key="1">
    <citation type="submission" date="2024-04" db="EMBL/GenBank/DDBJ databases">
        <title>Salinicola lusitanus LLJ914,a marine bacterium isolated from the Okinawa Trough.</title>
        <authorList>
            <person name="Li J."/>
        </authorList>
    </citation>
    <scope>NUCLEOTIDE SEQUENCE [LARGE SCALE GENOMIC DNA]</scope>
</reference>
<sequence length="184" mass="19662">MRFRTETYEVTNCTAPLCSARCRQSCAETGQTRSSAGFITGFCSLGKEHASARQKSSCRFHGLLKDKLIEKPSSPPALKSILFPSGCLSQSLSGKRSVCSLSSDYGSALSGDLGSCSTMTRSHLIAVSGGSKSLVLTLGFPVVLKVSTNLHHKQDNIHNAHPKSLNMSTAVTRPEPVSKCVKQK</sequence>
<dbReference type="AlphaFoldDB" id="A0AAW0Q1V7"/>
<protein>
    <submittedName>
        <fullName evidence="2">Uncharacterized protein</fullName>
    </submittedName>
</protein>
<proteinExistence type="predicted"/>
<evidence type="ECO:0000313" key="3">
    <source>
        <dbReference type="Proteomes" id="UP001460270"/>
    </source>
</evidence>
<evidence type="ECO:0000256" key="1">
    <source>
        <dbReference type="SAM" id="MobiDB-lite"/>
    </source>
</evidence>
<evidence type="ECO:0000313" key="2">
    <source>
        <dbReference type="EMBL" id="KAK7938542.1"/>
    </source>
</evidence>
<feature type="region of interest" description="Disordered" evidence="1">
    <location>
        <begin position="156"/>
        <end position="184"/>
    </location>
</feature>
<dbReference type="Proteomes" id="UP001460270">
    <property type="component" value="Unassembled WGS sequence"/>
</dbReference>
<accession>A0AAW0Q1V7</accession>
<name>A0AAW0Q1V7_9GOBI</name>
<organism evidence="2 3">
    <name type="scientific">Mugilogobius chulae</name>
    <name type="common">yellowstripe goby</name>
    <dbReference type="NCBI Taxonomy" id="88201"/>
    <lineage>
        <taxon>Eukaryota</taxon>
        <taxon>Metazoa</taxon>
        <taxon>Chordata</taxon>
        <taxon>Craniata</taxon>
        <taxon>Vertebrata</taxon>
        <taxon>Euteleostomi</taxon>
        <taxon>Actinopterygii</taxon>
        <taxon>Neopterygii</taxon>
        <taxon>Teleostei</taxon>
        <taxon>Neoteleostei</taxon>
        <taxon>Acanthomorphata</taxon>
        <taxon>Gobiaria</taxon>
        <taxon>Gobiiformes</taxon>
        <taxon>Gobioidei</taxon>
        <taxon>Gobiidae</taxon>
        <taxon>Gobionellinae</taxon>
        <taxon>Mugilogobius</taxon>
    </lineage>
</organism>
<gene>
    <name evidence="2" type="ORF">WMY93_001868</name>
</gene>
<dbReference type="EMBL" id="JBBPFD010000002">
    <property type="protein sequence ID" value="KAK7938542.1"/>
    <property type="molecule type" value="Genomic_DNA"/>
</dbReference>
<comment type="caution">
    <text evidence="2">The sequence shown here is derived from an EMBL/GenBank/DDBJ whole genome shotgun (WGS) entry which is preliminary data.</text>
</comment>